<dbReference type="EMBL" id="JASVEJ010000015">
    <property type="protein sequence ID" value="MDL5056601.1"/>
    <property type="molecule type" value="Genomic_DNA"/>
</dbReference>
<evidence type="ECO:0000313" key="3">
    <source>
        <dbReference type="EMBL" id="MDL5056601.1"/>
    </source>
</evidence>
<proteinExistence type="predicted"/>
<keyword evidence="3" id="KW-0378">Hydrolase</keyword>
<dbReference type="Pfam" id="PF22124">
    <property type="entry name" value="Glyco_hydro_95_cat"/>
    <property type="match status" value="1"/>
</dbReference>
<protein>
    <submittedName>
        <fullName evidence="3">Glycoside hydrolase N-terminal domain-containing protein</fullName>
    </submittedName>
</protein>
<dbReference type="InterPro" id="IPR012341">
    <property type="entry name" value="6hp_glycosidase-like_sf"/>
</dbReference>
<sequence length="776" mass="87496">MQISSFHDHPVHQQSHVMTSPALDWVDGHILGNGDIGGVVWGTPESLNIGINKFDVWNLDHPYPEHGNQVTVAFPKILEEFRKGNPDFISAGKTLYAHAHQVFQQSAGILQIELLKGQPLKAMRQTLDFAKATSVFEAIPTTCGFMWGQDYQPVRCETIIHAARNLLCVRLSSGVARTIRFSLSNHLAQWPSAVAWMPYGQDGAVLTQQYHSSGSYAIGLRVMSAQKTLTIHPGAAMGEISFGAEAGDCFLFLTCESDRTAEGATEKATRRFATLTPAEWNGEWLASHLEWWKNFWMKSAVEYDDPEIARLWYMGLYALASSTRPHTAPPHLQGIWNHYTIPPWHTDYHFNVNVQECHWPAASSNHPECERALMESLTGLWRDHFRHFARENFESPGLMIPLCSDRLGRSLGGWAFDAEFSTTAWLAKHVIDHCEFTGDNRFLSEKAYPFLQEVADFYLHHIGRDENGKSMLELSHSPEQNWYRDDQSTYFIFGKNPAIDVAFVGEFLSGFLKLSECLGVADERVRQARAHLQNWPEIPTLNGHIIEYEIGYFLDGHRPGHLSHCHRHPSRLSAIFPCGQIGLHSAPERLEMGRRSLKEFQSYGDSDFSGWSYTFQACLAARLGMHQEWEGALRILIDDFSFKGMLTSHNSMRSQWGPLFQIEALMGAPAALNEAFLQFAQGQLRVFPCLPPGRRAAFHQLRTSGGLLVSARHDGVELREVTLHALRSGELRMANSFADGEFHARNLSGSPSCIRQDPHWINLKFQAGESVKMTRG</sequence>
<evidence type="ECO:0000259" key="2">
    <source>
        <dbReference type="Pfam" id="PF22124"/>
    </source>
</evidence>
<evidence type="ECO:0000313" key="4">
    <source>
        <dbReference type="Proteomes" id="UP001230986"/>
    </source>
</evidence>
<dbReference type="InterPro" id="IPR027414">
    <property type="entry name" value="GH95_N_dom"/>
</dbReference>
<dbReference type="GO" id="GO:0016787">
    <property type="term" value="F:hydrolase activity"/>
    <property type="evidence" value="ECO:0007669"/>
    <property type="project" value="UniProtKB-KW"/>
</dbReference>
<feature type="domain" description="Glycosyl hydrolase family 95 catalytic" evidence="2">
    <location>
        <begin position="303"/>
        <end position="675"/>
    </location>
</feature>
<dbReference type="InterPro" id="IPR008928">
    <property type="entry name" value="6-hairpin_glycosidase_sf"/>
</dbReference>
<gene>
    <name evidence="3" type="ORF">QQ055_03835</name>
</gene>
<dbReference type="SUPFAM" id="SSF48208">
    <property type="entry name" value="Six-hairpin glycosidases"/>
    <property type="match status" value="1"/>
</dbReference>
<organism evidence="3 4">
    <name type="scientific">Geitlerinema calcuttense NRMC-F 0142</name>
    <dbReference type="NCBI Taxonomy" id="2922238"/>
    <lineage>
        <taxon>Bacteria</taxon>
        <taxon>Bacillati</taxon>
        <taxon>Cyanobacteriota</taxon>
        <taxon>Cyanophyceae</taxon>
        <taxon>Geitlerinematales</taxon>
        <taxon>Geitlerinemataceae</taxon>
        <taxon>Geitlerinema</taxon>
    </lineage>
</organism>
<dbReference type="Pfam" id="PF14498">
    <property type="entry name" value="Glyco_hyd_65N_2"/>
    <property type="match status" value="1"/>
</dbReference>
<dbReference type="Gene3D" id="1.50.10.10">
    <property type="match status" value="1"/>
</dbReference>
<feature type="domain" description="Glycosyl hydrolase family 95 N-terminal" evidence="1">
    <location>
        <begin position="19"/>
        <end position="184"/>
    </location>
</feature>
<dbReference type="PANTHER" id="PTHR31084">
    <property type="entry name" value="ALPHA-L-FUCOSIDASE 2"/>
    <property type="match status" value="1"/>
</dbReference>
<dbReference type="InterPro" id="IPR054363">
    <property type="entry name" value="GH95_cat"/>
</dbReference>
<name>A0ABT7LX56_9CYAN</name>
<keyword evidence="4" id="KW-1185">Reference proteome</keyword>
<dbReference type="PANTHER" id="PTHR31084:SF0">
    <property type="entry name" value="ALPHA-L-FUCOSIDASE 2"/>
    <property type="match status" value="1"/>
</dbReference>
<accession>A0ABT7LX56</accession>
<evidence type="ECO:0000259" key="1">
    <source>
        <dbReference type="Pfam" id="PF14498"/>
    </source>
</evidence>
<comment type="caution">
    <text evidence="3">The sequence shown here is derived from an EMBL/GenBank/DDBJ whole genome shotgun (WGS) entry which is preliminary data.</text>
</comment>
<reference evidence="3 4" key="1">
    <citation type="submission" date="2023-06" db="EMBL/GenBank/DDBJ databases">
        <title>Whole genome sequence of Oscillatoria calcuttensis NRMC-F 0142.</title>
        <authorList>
            <person name="Shakena Fathima T."/>
            <person name="Muralitharan G."/>
            <person name="Thajuddin N."/>
        </authorList>
    </citation>
    <scope>NUCLEOTIDE SEQUENCE [LARGE SCALE GENOMIC DNA]</scope>
    <source>
        <strain evidence="3 4">NRMC-F 0142</strain>
    </source>
</reference>
<dbReference type="Proteomes" id="UP001230986">
    <property type="component" value="Unassembled WGS sequence"/>
</dbReference>
<dbReference type="RefSeq" id="WP_286004254.1">
    <property type="nucleotide sequence ID" value="NZ_JASVEJ010000015.1"/>
</dbReference>